<feature type="compositionally biased region" description="Basic and acidic residues" evidence="1">
    <location>
        <begin position="77"/>
        <end position="100"/>
    </location>
</feature>
<sequence length="198" mass="22418">MEIYSAFNDRIQNLWTLFWAEQGVMHELLRAQTERLDDYHEETDLDEPSDGEVPKPASSKKAEVVTPYAKIQLAAAKRAEAASKSKKEKKKDSVKGDTRKGKTKVKSAPKAKGRAKSAAKPKTKESKKQPAGQSKDNTTKTRSVTPYGEAKKAFTAKCREDDPKIRAKQIEILWKESKERKEIVAGLPESEQKRRRYI</sequence>
<dbReference type="Proteomes" id="UP001152797">
    <property type="component" value="Unassembled WGS sequence"/>
</dbReference>
<feature type="compositionally biased region" description="Acidic residues" evidence="1">
    <location>
        <begin position="39"/>
        <end position="50"/>
    </location>
</feature>
<feature type="compositionally biased region" description="Polar residues" evidence="1">
    <location>
        <begin position="131"/>
        <end position="144"/>
    </location>
</feature>
<dbReference type="AlphaFoldDB" id="A0A9P1CXH5"/>
<reference evidence="3 4" key="2">
    <citation type="submission" date="2024-05" db="EMBL/GenBank/DDBJ databases">
        <authorList>
            <person name="Chen Y."/>
            <person name="Shah S."/>
            <person name="Dougan E. K."/>
            <person name="Thang M."/>
            <person name="Chan C."/>
        </authorList>
    </citation>
    <scope>NUCLEOTIDE SEQUENCE [LARGE SCALE GENOMIC DNA]</scope>
</reference>
<accession>A0A9P1CXH5</accession>
<organism evidence="2">
    <name type="scientific">Cladocopium goreaui</name>
    <dbReference type="NCBI Taxonomy" id="2562237"/>
    <lineage>
        <taxon>Eukaryota</taxon>
        <taxon>Sar</taxon>
        <taxon>Alveolata</taxon>
        <taxon>Dinophyceae</taxon>
        <taxon>Suessiales</taxon>
        <taxon>Symbiodiniaceae</taxon>
        <taxon>Cladocopium</taxon>
    </lineage>
</organism>
<protein>
    <submittedName>
        <fullName evidence="2">Uncharacterized protein</fullName>
    </submittedName>
</protein>
<evidence type="ECO:0000256" key="1">
    <source>
        <dbReference type="SAM" id="MobiDB-lite"/>
    </source>
</evidence>
<feature type="compositionally biased region" description="Basic residues" evidence="1">
    <location>
        <begin position="101"/>
        <end position="121"/>
    </location>
</feature>
<feature type="region of interest" description="Disordered" evidence="1">
    <location>
        <begin position="39"/>
        <end position="148"/>
    </location>
</feature>
<keyword evidence="4" id="KW-1185">Reference proteome</keyword>
<gene>
    <name evidence="2" type="ORF">C1SCF055_LOCUS25724</name>
</gene>
<comment type="caution">
    <text evidence="2">The sequence shown here is derived from an EMBL/GenBank/DDBJ whole genome shotgun (WGS) entry which is preliminary data.</text>
</comment>
<evidence type="ECO:0000313" key="2">
    <source>
        <dbReference type="EMBL" id="CAI3999534.1"/>
    </source>
</evidence>
<evidence type="ECO:0000313" key="3">
    <source>
        <dbReference type="EMBL" id="CAL4786846.1"/>
    </source>
</evidence>
<reference evidence="2" key="1">
    <citation type="submission" date="2022-10" db="EMBL/GenBank/DDBJ databases">
        <authorList>
            <person name="Chen Y."/>
            <person name="Dougan E. K."/>
            <person name="Chan C."/>
            <person name="Rhodes N."/>
            <person name="Thang M."/>
        </authorList>
    </citation>
    <scope>NUCLEOTIDE SEQUENCE</scope>
</reference>
<proteinExistence type="predicted"/>
<dbReference type="EMBL" id="CAMXCT020002646">
    <property type="protein sequence ID" value="CAL1152909.1"/>
    <property type="molecule type" value="Genomic_DNA"/>
</dbReference>
<evidence type="ECO:0000313" key="4">
    <source>
        <dbReference type="Proteomes" id="UP001152797"/>
    </source>
</evidence>
<dbReference type="EMBL" id="CAMXCT010002646">
    <property type="protein sequence ID" value="CAI3999534.1"/>
    <property type="molecule type" value="Genomic_DNA"/>
</dbReference>
<dbReference type="EMBL" id="CAMXCT030002646">
    <property type="protein sequence ID" value="CAL4786846.1"/>
    <property type="molecule type" value="Genomic_DNA"/>
</dbReference>
<name>A0A9P1CXH5_9DINO</name>